<protein>
    <submittedName>
        <fullName evidence="4">Acyl carrier protein</fullName>
    </submittedName>
</protein>
<reference evidence="4 5" key="1">
    <citation type="journal article" date="2019" name="Int. J. Syst. Evol. Microbiol.">
        <title>The Global Catalogue of Microorganisms (GCM) 10K type strain sequencing project: providing services to taxonomists for standard genome sequencing and annotation.</title>
        <authorList>
            <consortium name="The Broad Institute Genomics Platform"/>
            <consortium name="The Broad Institute Genome Sequencing Center for Infectious Disease"/>
            <person name="Wu L."/>
            <person name="Ma J."/>
        </authorList>
    </citation>
    <scope>NUCLEOTIDE SEQUENCE [LARGE SCALE GENOMIC DNA]</scope>
    <source>
        <strain evidence="4 5">JCM 15933</strain>
    </source>
</reference>
<accession>A0ABN2CJM0</accession>
<dbReference type="InterPro" id="IPR036736">
    <property type="entry name" value="ACP-like_sf"/>
</dbReference>
<keyword evidence="1" id="KW-0596">Phosphopantetheine</keyword>
<dbReference type="Proteomes" id="UP001501470">
    <property type="component" value="Unassembled WGS sequence"/>
</dbReference>
<dbReference type="InterPro" id="IPR009081">
    <property type="entry name" value="PP-bd_ACP"/>
</dbReference>
<sequence length="87" mass="9434">MSSRELTVDGVRELLREVAGEDETGGLDGDIGAVPFEDLGYDSLALLELAGRVERDYRVRLADDTVVQARTPDEFVGIVNQARAGAR</sequence>
<evidence type="ECO:0000313" key="4">
    <source>
        <dbReference type="EMBL" id="GAA1557863.1"/>
    </source>
</evidence>
<organism evidence="4 5">
    <name type="scientific">Dactylosporangium maewongense</name>
    <dbReference type="NCBI Taxonomy" id="634393"/>
    <lineage>
        <taxon>Bacteria</taxon>
        <taxon>Bacillati</taxon>
        <taxon>Actinomycetota</taxon>
        <taxon>Actinomycetes</taxon>
        <taxon>Micromonosporales</taxon>
        <taxon>Micromonosporaceae</taxon>
        <taxon>Dactylosporangium</taxon>
    </lineage>
</organism>
<evidence type="ECO:0000256" key="1">
    <source>
        <dbReference type="ARBA" id="ARBA00022450"/>
    </source>
</evidence>
<keyword evidence="5" id="KW-1185">Reference proteome</keyword>
<feature type="domain" description="Carrier" evidence="3">
    <location>
        <begin position="5"/>
        <end position="83"/>
    </location>
</feature>
<dbReference type="Pfam" id="PF00550">
    <property type="entry name" value="PP-binding"/>
    <property type="match status" value="1"/>
</dbReference>
<dbReference type="RefSeq" id="WP_344511068.1">
    <property type="nucleotide sequence ID" value="NZ_BAAAQD010000026.1"/>
</dbReference>
<gene>
    <name evidence="4" type="ORF">GCM10009827_093490</name>
</gene>
<evidence type="ECO:0000256" key="2">
    <source>
        <dbReference type="ARBA" id="ARBA00022553"/>
    </source>
</evidence>
<evidence type="ECO:0000313" key="5">
    <source>
        <dbReference type="Proteomes" id="UP001501470"/>
    </source>
</evidence>
<proteinExistence type="predicted"/>
<dbReference type="EMBL" id="BAAAQD010000026">
    <property type="protein sequence ID" value="GAA1557863.1"/>
    <property type="molecule type" value="Genomic_DNA"/>
</dbReference>
<name>A0ABN2CJM0_9ACTN</name>
<dbReference type="PROSITE" id="PS50075">
    <property type="entry name" value="CARRIER"/>
    <property type="match status" value="1"/>
</dbReference>
<dbReference type="PROSITE" id="PS00012">
    <property type="entry name" value="PHOSPHOPANTETHEINE"/>
    <property type="match status" value="1"/>
</dbReference>
<dbReference type="InterPro" id="IPR006162">
    <property type="entry name" value="Ppantetheine_attach_site"/>
</dbReference>
<dbReference type="SUPFAM" id="SSF47336">
    <property type="entry name" value="ACP-like"/>
    <property type="match status" value="1"/>
</dbReference>
<comment type="caution">
    <text evidence="4">The sequence shown here is derived from an EMBL/GenBank/DDBJ whole genome shotgun (WGS) entry which is preliminary data.</text>
</comment>
<dbReference type="Gene3D" id="1.10.1200.10">
    <property type="entry name" value="ACP-like"/>
    <property type="match status" value="1"/>
</dbReference>
<keyword evidence="2" id="KW-0597">Phosphoprotein</keyword>
<evidence type="ECO:0000259" key="3">
    <source>
        <dbReference type="PROSITE" id="PS50075"/>
    </source>
</evidence>